<dbReference type="Pfam" id="PF13733">
    <property type="entry name" value="Glyco_transf_7N"/>
    <property type="match status" value="1"/>
</dbReference>
<evidence type="ECO:0000256" key="8">
    <source>
        <dbReference type="ARBA" id="ARBA00022989"/>
    </source>
</evidence>
<comment type="subcellular location">
    <subcellularLocation>
        <location evidence="1">Membrane</location>
        <topology evidence="1">Single-pass type II membrane protein</topology>
    </subcellularLocation>
</comment>
<keyword evidence="6" id="KW-0812">Transmembrane</keyword>
<evidence type="ECO:0000259" key="11">
    <source>
        <dbReference type="Pfam" id="PF02709"/>
    </source>
</evidence>
<dbReference type="PANTHER" id="PTHR19300:SF57">
    <property type="entry name" value="BETA-1,4-N-ACETYLGALACTOSAMINYLTRANSFERASE"/>
    <property type="match status" value="1"/>
</dbReference>
<organism evidence="13">
    <name type="scientific">viral metagenome</name>
    <dbReference type="NCBI Taxonomy" id="1070528"/>
    <lineage>
        <taxon>unclassified sequences</taxon>
        <taxon>metagenomes</taxon>
        <taxon>organismal metagenomes</taxon>
    </lineage>
</organism>
<accession>A0A6C0CWM8</accession>
<name>A0A6C0CWM8_9ZZZZ</name>
<dbReference type="InterPro" id="IPR027995">
    <property type="entry name" value="Galactosyl_T_N"/>
</dbReference>
<dbReference type="Pfam" id="PF02709">
    <property type="entry name" value="Glyco_transf_7C"/>
    <property type="match status" value="1"/>
</dbReference>
<dbReference type="AlphaFoldDB" id="A0A6C0CWM8"/>
<evidence type="ECO:0000256" key="7">
    <source>
        <dbReference type="ARBA" id="ARBA00022968"/>
    </source>
</evidence>
<comment type="pathway">
    <text evidence="2">Protein modification; protein glycosylation.</text>
</comment>
<proteinExistence type="inferred from homology"/>
<keyword evidence="10" id="KW-0325">Glycoprotein</keyword>
<evidence type="ECO:0000313" key="13">
    <source>
        <dbReference type="EMBL" id="QHT08572.1"/>
    </source>
</evidence>
<feature type="domain" description="Galactosyltransferase N-terminal" evidence="12">
    <location>
        <begin position="5"/>
        <end position="80"/>
    </location>
</feature>
<dbReference type="GO" id="GO:0016020">
    <property type="term" value="C:membrane"/>
    <property type="evidence" value="ECO:0007669"/>
    <property type="project" value="UniProtKB-SubCell"/>
</dbReference>
<dbReference type="GO" id="GO:0005975">
    <property type="term" value="P:carbohydrate metabolic process"/>
    <property type="evidence" value="ECO:0007669"/>
    <property type="project" value="InterPro"/>
</dbReference>
<keyword evidence="7" id="KW-0735">Signal-anchor</keyword>
<dbReference type="InterPro" id="IPR003859">
    <property type="entry name" value="Galactosyl_T"/>
</dbReference>
<evidence type="ECO:0000256" key="4">
    <source>
        <dbReference type="ARBA" id="ARBA00022676"/>
    </source>
</evidence>
<feature type="domain" description="Galactosyltransferase C-terminal" evidence="11">
    <location>
        <begin position="104"/>
        <end position="153"/>
    </location>
</feature>
<dbReference type="GO" id="GO:0005794">
    <property type="term" value="C:Golgi apparatus"/>
    <property type="evidence" value="ECO:0007669"/>
    <property type="project" value="TreeGrafter"/>
</dbReference>
<evidence type="ECO:0008006" key="14">
    <source>
        <dbReference type="Google" id="ProtNLM"/>
    </source>
</evidence>
<dbReference type="Gene3D" id="3.90.550.10">
    <property type="entry name" value="Spore Coat Polysaccharide Biosynthesis Protein SpsA, Chain A"/>
    <property type="match status" value="1"/>
</dbReference>
<dbReference type="GO" id="GO:0008378">
    <property type="term" value="F:galactosyltransferase activity"/>
    <property type="evidence" value="ECO:0007669"/>
    <property type="project" value="TreeGrafter"/>
</dbReference>
<dbReference type="UniPathway" id="UPA00378"/>
<dbReference type="PANTHER" id="PTHR19300">
    <property type="entry name" value="BETA-1,4-GALACTOSYLTRANSFERASE"/>
    <property type="match status" value="1"/>
</dbReference>
<evidence type="ECO:0000256" key="10">
    <source>
        <dbReference type="ARBA" id="ARBA00023180"/>
    </source>
</evidence>
<evidence type="ECO:0000259" key="12">
    <source>
        <dbReference type="Pfam" id="PF13733"/>
    </source>
</evidence>
<keyword evidence="5" id="KW-0808">Transferase</keyword>
<reference evidence="13" key="1">
    <citation type="journal article" date="2020" name="Nature">
        <title>Giant virus diversity and host interactions through global metagenomics.</title>
        <authorList>
            <person name="Schulz F."/>
            <person name="Roux S."/>
            <person name="Paez-Espino D."/>
            <person name="Jungbluth S."/>
            <person name="Walsh D.A."/>
            <person name="Denef V.J."/>
            <person name="McMahon K.D."/>
            <person name="Konstantinidis K.T."/>
            <person name="Eloe-Fadrosh E.A."/>
            <person name="Kyrpides N.C."/>
            <person name="Woyke T."/>
        </authorList>
    </citation>
    <scope>NUCLEOTIDE SEQUENCE</scope>
    <source>
        <strain evidence="13">GVMAG-M-3300023109-53</strain>
    </source>
</reference>
<evidence type="ECO:0000256" key="5">
    <source>
        <dbReference type="ARBA" id="ARBA00022679"/>
    </source>
</evidence>
<evidence type="ECO:0000256" key="6">
    <source>
        <dbReference type="ARBA" id="ARBA00022692"/>
    </source>
</evidence>
<dbReference type="SUPFAM" id="SSF53448">
    <property type="entry name" value="Nucleotide-diphospho-sugar transferases"/>
    <property type="match status" value="1"/>
</dbReference>
<evidence type="ECO:0000256" key="9">
    <source>
        <dbReference type="ARBA" id="ARBA00023136"/>
    </source>
</evidence>
<keyword evidence="9" id="KW-0472">Membrane</keyword>
<keyword evidence="8" id="KW-1133">Transmembrane helix</keyword>
<sequence>MIENIILIPYRNRPKQLELFINECAPIIIENLPNSKIIIIEQEEGKDFNRGFLLNCGFKEYENKCKYFFTHDIDIFPKEKAIKEIYKREIKLNEILAISSPENSLGGVIKVCENTIFGVNGFPNNYFGWGAEDKALQNRTELRKCDIIRYNYHKKQSDSDYFKYLPEDYKDSKKINFEQKNIFEYNLFDELSIEDKFTHVLTTGLNNLKYEVVERKSEKNIEIIKVKII</sequence>
<dbReference type="InterPro" id="IPR027791">
    <property type="entry name" value="Galactosyl_T_C"/>
</dbReference>
<evidence type="ECO:0000256" key="3">
    <source>
        <dbReference type="ARBA" id="ARBA00005735"/>
    </source>
</evidence>
<dbReference type="EMBL" id="MN739499">
    <property type="protein sequence ID" value="QHT08572.1"/>
    <property type="molecule type" value="Genomic_DNA"/>
</dbReference>
<keyword evidence="4" id="KW-0328">Glycosyltransferase</keyword>
<protein>
    <recommendedName>
        <fullName evidence="14">Galactosyltransferase C-terminal domain-containing protein</fullName>
    </recommendedName>
</protein>
<comment type="similarity">
    <text evidence="3">Belongs to the glycosyltransferase 7 family.</text>
</comment>
<evidence type="ECO:0000256" key="1">
    <source>
        <dbReference type="ARBA" id="ARBA00004606"/>
    </source>
</evidence>
<dbReference type="PRINTS" id="PR02050">
    <property type="entry name" value="B14GALTRFASE"/>
</dbReference>
<dbReference type="InterPro" id="IPR029044">
    <property type="entry name" value="Nucleotide-diphossugar_trans"/>
</dbReference>
<evidence type="ECO:0000256" key="2">
    <source>
        <dbReference type="ARBA" id="ARBA00004922"/>
    </source>
</evidence>